<keyword evidence="13" id="KW-0472">Membrane</keyword>
<gene>
    <name evidence="14" type="ORF">GCM10010912_29100</name>
</gene>
<dbReference type="PANTHER" id="PTHR30040:SF2">
    <property type="entry name" value="FAD:PROTEIN FMN TRANSFERASE"/>
    <property type="match status" value="1"/>
</dbReference>
<sequence>MFKNSKVTVALVTLVIIAVAVVGVWFLVDQNNKPASEPSGNEAAVNGEAGGAKVTDEKGTKALEQTFYIYDTVVNIKVIDDKVTQQNMDDIQQLMERMDMEFSRTKEGGEVYAINQAAGKEAVAVSDETLDVIQLSIKYAEDMDGLFDPTIGPLVDLWNIGSGGEQVPAQAAIDQATSLINYKDIIINEAAKTVKLAKEGMVLDLGGIGKGYAADRIADYLKEQGLQNAMINLGGSSIIALGTKPDDLPWNIGLQDPDKSRGTQLGTIKISDEVIDASGVYERFFLQDGVRYHHILNPRNGFPSQNGLKSITIMSPNATDADALSTGVFLMGLEEGMKYIESLPGNVDAFFITEDNKIYATSGIKDRLNLTDTTYTFEELQP</sequence>
<dbReference type="GO" id="GO:0046872">
    <property type="term" value="F:metal ion binding"/>
    <property type="evidence" value="ECO:0007669"/>
    <property type="project" value="UniProtKB-UniRule"/>
</dbReference>
<keyword evidence="13" id="KW-1133">Transmembrane helix</keyword>
<comment type="catalytic activity">
    <reaction evidence="9 10">
        <text>L-threonyl-[protein] + FAD = FMN-L-threonyl-[protein] + AMP + H(+)</text>
        <dbReference type="Rhea" id="RHEA:36847"/>
        <dbReference type="Rhea" id="RHEA-COMP:11060"/>
        <dbReference type="Rhea" id="RHEA-COMP:11061"/>
        <dbReference type="ChEBI" id="CHEBI:15378"/>
        <dbReference type="ChEBI" id="CHEBI:30013"/>
        <dbReference type="ChEBI" id="CHEBI:57692"/>
        <dbReference type="ChEBI" id="CHEBI:74257"/>
        <dbReference type="ChEBI" id="CHEBI:456215"/>
        <dbReference type="EC" id="2.7.1.180"/>
    </reaction>
</comment>
<comment type="cofactor">
    <cofactor evidence="11">
        <name>Mg(2+)</name>
        <dbReference type="ChEBI" id="CHEBI:18420"/>
    </cofactor>
    <cofactor evidence="11">
        <name>Mn(2+)</name>
        <dbReference type="ChEBI" id="CHEBI:29035"/>
    </cofactor>
    <text evidence="11">Magnesium. Can also use manganese.</text>
</comment>
<comment type="caution">
    <text evidence="14">The sequence shown here is derived from an EMBL/GenBank/DDBJ whole genome shotgun (WGS) entry which is preliminary data.</text>
</comment>
<keyword evidence="6 10" id="KW-0274">FAD</keyword>
<dbReference type="RefSeq" id="WP_189025936.1">
    <property type="nucleotide sequence ID" value="NZ_BMKR01000010.1"/>
</dbReference>
<evidence type="ECO:0000256" key="3">
    <source>
        <dbReference type="ARBA" id="ARBA00022630"/>
    </source>
</evidence>
<organism evidence="14 15">
    <name type="scientific">Paenibacillus albidus</name>
    <dbReference type="NCBI Taxonomy" id="2041023"/>
    <lineage>
        <taxon>Bacteria</taxon>
        <taxon>Bacillati</taxon>
        <taxon>Bacillota</taxon>
        <taxon>Bacilli</taxon>
        <taxon>Bacillales</taxon>
        <taxon>Paenibacillaceae</taxon>
        <taxon>Paenibacillus</taxon>
    </lineage>
</organism>
<evidence type="ECO:0000256" key="4">
    <source>
        <dbReference type="ARBA" id="ARBA00022679"/>
    </source>
</evidence>
<protein>
    <recommendedName>
        <fullName evidence="2 10">FAD:protein FMN transferase</fullName>
        <ecNumber evidence="1 10">2.7.1.180</ecNumber>
    </recommendedName>
    <alternativeName>
        <fullName evidence="8 10">Flavin transferase</fullName>
    </alternativeName>
</protein>
<name>A0A917FGZ7_9BACL</name>
<accession>A0A917FGZ7</accession>
<keyword evidence="3 10" id="KW-0285">Flavoprotein</keyword>
<evidence type="ECO:0000256" key="11">
    <source>
        <dbReference type="PIRSR" id="PIRSR006268-2"/>
    </source>
</evidence>
<dbReference type="SUPFAM" id="SSF143631">
    <property type="entry name" value="ApbE-like"/>
    <property type="match status" value="1"/>
</dbReference>
<evidence type="ECO:0000256" key="8">
    <source>
        <dbReference type="ARBA" id="ARBA00031306"/>
    </source>
</evidence>
<reference evidence="14" key="1">
    <citation type="journal article" date="2014" name="Int. J. Syst. Evol. Microbiol.">
        <title>Complete genome sequence of Corynebacterium casei LMG S-19264T (=DSM 44701T), isolated from a smear-ripened cheese.</title>
        <authorList>
            <consortium name="US DOE Joint Genome Institute (JGI-PGF)"/>
            <person name="Walter F."/>
            <person name="Albersmeier A."/>
            <person name="Kalinowski J."/>
            <person name="Ruckert C."/>
        </authorList>
    </citation>
    <scope>NUCLEOTIDE SEQUENCE</scope>
    <source>
        <strain evidence="14">CGMCC 1.16134</strain>
    </source>
</reference>
<reference evidence="14" key="2">
    <citation type="submission" date="2020-09" db="EMBL/GenBank/DDBJ databases">
        <authorList>
            <person name="Sun Q."/>
            <person name="Zhou Y."/>
        </authorList>
    </citation>
    <scope>NUCLEOTIDE SEQUENCE</scope>
    <source>
        <strain evidence="14">CGMCC 1.16134</strain>
    </source>
</reference>
<proteinExistence type="inferred from homology"/>
<evidence type="ECO:0000256" key="7">
    <source>
        <dbReference type="ARBA" id="ARBA00022842"/>
    </source>
</evidence>
<dbReference type="GO" id="GO:0016740">
    <property type="term" value="F:transferase activity"/>
    <property type="evidence" value="ECO:0007669"/>
    <property type="project" value="UniProtKB-UniRule"/>
</dbReference>
<dbReference type="AlphaFoldDB" id="A0A917FGZ7"/>
<feature type="transmembrane region" description="Helical" evidence="13">
    <location>
        <begin position="7"/>
        <end position="28"/>
    </location>
</feature>
<dbReference type="InterPro" id="IPR024932">
    <property type="entry name" value="ApbE"/>
</dbReference>
<dbReference type="Pfam" id="PF02424">
    <property type="entry name" value="ApbE"/>
    <property type="match status" value="1"/>
</dbReference>
<dbReference type="PIRSF" id="PIRSF006268">
    <property type="entry name" value="ApbE"/>
    <property type="match status" value="1"/>
</dbReference>
<evidence type="ECO:0000256" key="10">
    <source>
        <dbReference type="PIRNR" id="PIRNR006268"/>
    </source>
</evidence>
<evidence type="ECO:0000256" key="12">
    <source>
        <dbReference type="SAM" id="MobiDB-lite"/>
    </source>
</evidence>
<evidence type="ECO:0000256" key="1">
    <source>
        <dbReference type="ARBA" id="ARBA00011955"/>
    </source>
</evidence>
<keyword evidence="5 10" id="KW-0479">Metal-binding</keyword>
<keyword evidence="13" id="KW-0812">Transmembrane</keyword>
<comment type="similarity">
    <text evidence="10">Belongs to the ApbE family.</text>
</comment>
<evidence type="ECO:0000256" key="2">
    <source>
        <dbReference type="ARBA" id="ARBA00016337"/>
    </source>
</evidence>
<evidence type="ECO:0000256" key="13">
    <source>
        <dbReference type="SAM" id="Phobius"/>
    </source>
</evidence>
<dbReference type="InterPro" id="IPR003374">
    <property type="entry name" value="ApbE-like_sf"/>
</dbReference>
<feature type="binding site" evidence="11">
    <location>
        <position position="207"/>
    </location>
    <ligand>
        <name>Mg(2+)</name>
        <dbReference type="ChEBI" id="CHEBI:18420"/>
    </ligand>
</feature>
<keyword evidence="7 10" id="KW-0460">Magnesium</keyword>
<dbReference type="EC" id="2.7.1.180" evidence="1 10"/>
<feature type="binding site" evidence="11">
    <location>
        <position position="326"/>
    </location>
    <ligand>
        <name>Mg(2+)</name>
        <dbReference type="ChEBI" id="CHEBI:18420"/>
    </ligand>
</feature>
<evidence type="ECO:0000256" key="9">
    <source>
        <dbReference type="ARBA" id="ARBA00048540"/>
    </source>
</evidence>
<evidence type="ECO:0000313" key="15">
    <source>
        <dbReference type="Proteomes" id="UP000637643"/>
    </source>
</evidence>
<keyword evidence="15" id="KW-1185">Reference proteome</keyword>
<evidence type="ECO:0000313" key="14">
    <source>
        <dbReference type="EMBL" id="GGF82143.1"/>
    </source>
</evidence>
<evidence type="ECO:0000256" key="5">
    <source>
        <dbReference type="ARBA" id="ARBA00022723"/>
    </source>
</evidence>
<evidence type="ECO:0000256" key="6">
    <source>
        <dbReference type="ARBA" id="ARBA00022827"/>
    </source>
</evidence>
<dbReference type="EMBL" id="BMKR01000010">
    <property type="protein sequence ID" value="GGF82143.1"/>
    <property type="molecule type" value="Genomic_DNA"/>
</dbReference>
<feature type="region of interest" description="Disordered" evidence="12">
    <location>
        <begin position="34"/>
        <end position="56"/>
    </location>
</feature>
<keyword evidence="4 10" id="KW-0808">Transferase</keyword>
<dbReference type="Proteomes" id="UP000637643">
    <property type="component" value="Unassembled WGS sequence"/>
</dbReference>
<feature type="binding site" evidence="11">
    <location>
        <position position="322"/>
    </location>
    <ligand>
        <name>Mg(2+)</name>
        <dbReference type="ChEBI" id="CHEBI:18420"/>
    </ligand>
</feature>
<dbReference type="PANTHER" id="PTHR30040">
    <property type="entry name" value="THIAMINE BIOSYNTHESIS LIPOPROTEIN APBE"/>
    <property type="match status" value="1"/>
</dbReference>
<dbReference type="Gene3D" id="3.10.520.10">
    <property type="entry name" value="ApbE-like domains"/>
    <property type="match status" value="1"/>
</dbReference>